<dbReference type="PROSITE" id="PS50978">
    <property type="entry name" value="NEAT"/>
    <property type="match status" value="1"/>
</dbReference>
<evidence type="ECO:0000256" key="1">
    <source>
        <dbReference type="ARBA" id="ARBA00004196"/>
    </source>
</evidence>
<dbReference type="SMART" id="SM00725">
    <property type="entry name" value="NEAT"/>
    <property type="match status" value="1"/>
</dbReference>
<dbReference type="Pfam" id="PF00746">
    <property type="entry name" value="Gram_pos_anchor"/>
    <property type="match status" value="1"/>
</dbReference>
<dbReference type="NCBIfam" id="TIGR01167">
    <property type="entry name" value="LPXTG_anchor"/>
    <property type="match status" value="1"/>
</dbReference>
<accession>A0A0D1AJI2</accession>
<feature type="region of interest" description="Disordered" evidence="6">
    <location>
        <begin position="170"/>
        <end position="201"/>
    </location>
</feature>
<gene>
    <name evidence="11" type="ORF">N495_06675</name>
</gene>
<protein>
    <submittedName>
        <fullName evidence="11">Cell surface protein</fullName>
    </submittedName>
</protein>
<dbReference type="PATRIC" id="fig|1379739.3.peg.1668"/>
<evidence type="ECO:0000259" key="9">
    <source>
        <dbReference type="PROSITE" id="PS50847"/>
    </source>
</evidence>
<evidence type="ECO:0000256" key="4">
    <source>
        <dbReference type="ARBA" id="ARBA00022729"/>
    </source>
</evidence>
<dbReference type="GO" id="GO:0030313">
    <property type="term" value="C:cell envelope"/>
    <property type="evidence" value="ECO:0007669"/>
    <property type="project" value="UniProtKB-SubCell"/>
</dbReference>
<evidence type="ECO:0000256" key="6">
    <source>
        <dbReference type="SAM" id="MobiDB-lite"/>
    </source>
</evidence>
<dbReference type="AlphaFoldDB" id="A0A0D1AJI2"/>
<sequence>MKNKFIKLTLAGAISTGILISSSSVLATDINNNHGQVHSNKNIVLLAQKDGLEDGKYSVSFQTLKEKGAELSMAGQYVDSNGVLEVQGGNMYFTFKVLRNDWMKNIKVLVDDASVQYEHASQDNEGKVAAIKFQIPNKKPNIKIRMNVVPMDNADVAFRIVLNDDIKKISGESPKESSKKDDDNNKSSKSSNAEKELPQTGFPISNGSLLLMGGLSTLLGAGLLKKRK</sequence>
<feature type="domain" description="NEAT" evidence="10">
    <location>
        <begin position="52"/>
        <end position="180"/>
    </location>
</feature>
<keyword evidence="7" id="KW-1133">Transmembrane helix</keyword>
<feature type="signal peptide" evidence="8">
    <location>
        <begin position="1"/>
        <end position="27"/>
    </location>
</feature>
<evidence type="ECO:0000256" key="8">
    <source>
        <dbReference type="SAM" id="SignalP"/>
    </source>
</evidence>
<feature type="domain" description="Gram-positive cocci surface proteins LPxTG" evidence="9">
    <location>
        <begin position="197"/>
        <end position="228"/>
    </location>
</feature>
<evidence type="ECO:0000313" key="11">
    <source>
        <dbReference type="EMBL" id="KIS23284.1"/>
    </source>
</evidence>
<evidence type="ECO:0000259" key="10">
    <source>
        <dbReference type="PROSITE" id="PS50978"/>
    </source>
</evidence>
<evidence type="ECO:0000256" key="5">
    <source>
        <dbReference type="ARBA" id="ARBA00023088"/>
    </source>
</evidence>
<organism evidence="11 12">
    <name type="scientific">Clostridium botulinum B2 450</name>
    <dbReference type="NCBI Taxonomy" id="1379739"/>
    <lineage>
        <taxon>Bacteria</taxon>
        <taxon>Bacillati</taxon>
        <taxon>Bacillota</taxon>
        <taxon>Clostridia</taxon>
        <taxon>Eubacteriales</taxon>
        <taxon>Clostridiaceae</taxon>
        <taxon>Clostridium</taxon>
    </lineage>
</organism>
<dbReference type="SUPFAM" id="SSF158911">
    <property type="entry name" value="NEAT domain-like"/>
    <property type="match status" value="1"/>
</dbReference>
<dbReference type="CDD" id="cd06920">
    <property type="entry name" value="NEAT"/>
    <property type="match status" value="1"/>
</dbReference>
<dbReference type="HOGENOM" id="CLU_1169050_0_0_9"/>
<dbReference type="Proteomes" id="UP000032250">
    <property type="component" value="Unassembled WGS sequence"/>
</dbReference>
<evidence type="ECO:0000256" key="7">
    <source>
        <dbReference type="SAM" id="Phobius"/>
    </source>
</evidence>
<keyword evidence="2" id="KW-0134">Cell wall</keyword>
<keyword evidence="7" id="KW-0812">Transmembrane</keyword>
<evidence type="ECO:0000256" key="3">
    <source>
        <dbReference type="ARBA" id="ARBA00022525"/>
    </source>
</evidence>
<reference evidence="11 12" key="1">
    <citation type="submission" date="2014-06" db="EMBL/GenBank/DDBJ databases">
        <title>Genome characterization of distinct group I Clostridium botulinum lineages.</title>
        <authorList>
            <person name="Giordani F."/>
            <person name="Anselmo A."/>
            <person name="Fillo S."/>
            <person name="Palozzi A.M."/>
            <person name="Fortunato A."/>
            <person name="Gentile B."/>
            <person name="Ciammaruconi A."/>
            <person name="Anniballi F."/>
            <person name="De Medici D."/>
            <person name="Lista F."/>
        </authorList>
    </citation>
    <scope>NUCLEOTIDE SEQUENCE [LARGE SCALE GENOMIC DNA]</scope>
    <source>
        <strain evidence="11 12">B2 450</strain>
    </source>
</reference>
<keyword evidence="4 8" id="KW-0732">Signal</keyword>
<dbReference type="InterPro" id="IPR037250">
    <property type="entry name" value="NEAT_dom_sf"/>
</dbReference>
<dbReference type="InterPro" id="IPR006635">
    <property type="entry name" value="NEAT_dom"/>
</dbReference>
<feature type="chain" id="PRO_5002238762" evidence="8">
    <location>
        <begin position="28"/>
        <end position="228"/>
    </location>
</feature>
<proteinExistence type="predicted"/>
<dbReference type="EMBL" id="JXSU01000007">
    <property type="protein sequence ID" value="KIS23284.1"/>
    <property type="molecule type" value="Genomic_DNA"/>
</dbReference>
<comment type="caution">
    <text evidence="11">The sequence shown here is derived from an EMBL/GenBank/DDBJ whole genome shotgun (WGS) entry which is preliminary data.</text>
</comment>
<comment type="subcellular location">
    <subcellularLocation>
        <location evidence="1">Cell envelope</location>
    </subcellularLocation>
</comment>
<dbReference type="Pfam" id="PF05031">
    <property type="entry name" value="NEAT"/>
    <property type="match status" value="1"/>
</dbReference>
<dbReference type="Gene3D" id="2.60.40.1850">
    <property type="match status" value="1"/>
</dbReference>
<feature type="compositionally biased region" description="Basic and acidic residues" evidence="6">
    <location>
        <begin position="170"/>
        <end position="197"/>
    </location>
</feature>
<evidence type="ECO:0000256" key="2">
    <source>
        <dbReference type="ARBA" id="ARBA00022512"/>
    </source>
</evidence>
<name>A0A0D1AJI2_CLOBO</name>
<evidence type="ECO:0000313" key="12">
    <source>
        <dbReference type="Proteomes" id="UP000032250"/>
    </source>
</evidence>
<dbReference type="PROSITE" id="PS50847">
    <property type="entry name" value="GRAM_POS_ANCHORING"/>
    <property type="match status" value="1"/>
</dbReference>
<dbReference type="InterPro" id="IPR019931">
    <property type="entry name" value="LPXTG_anchor"/>
</dbReference>
<keyword evidence="3" id="KW-0964">Secreted</keyword>
<keyword evidence="5" id="KW-0572">Peptidoglycan-anchor</keyword>
<keyword evidence="7" id="KW-0472">Membrane</keyword>
<dbReference type="OrthoDB" id="1929775at2"/>
<dbReference type="RefSeq" id="WP_003486931.1">
    <property type="nucleotide sequence ID" value="NZ_JXSU01000007.1"/>
</dbReference>
<feature type="transmembrane region" description="Helical" evidence="7">
    <location>
        <begin position="204"/>
        <end position="224"/>
    </location>
</feature>